<dbReference type="Proteomes" id="UP001303889">
    <property type="component" value="Unassembled WGS sequence"/>
</dbReference>
<dbReference type="AlphaFoldDB" id="A0AAN6RXF0"/>
<evidence type="ECO:0000313" key="2">
    <source>
        <dbReference type="EMBL" id="KAK3905691.1"/>
    </source>
</evidence>
<protein>
    <submittedName>
        <fullName evidence="2">Uncharacterized protein</fullName>
    </submittedName>
</protein>
<feature type="region of interest" description="Disordered" evidence="1">
    <location>
        <begin position="212"/>
        <end position="240"/>
    </location>
</feature>
<comment type="caution">
    <text evidence="2">The sequence shown here is derived from an EMBL/GenBank/DDBJ whole genome shotgun (WGS) entry which is preliminary data.</text>
</comment>
<evidence type="ECO:0000313" key="3">
    <source>
        <dbReference type="Proteomes" id="UP001303889"/>
    </source>
</evidence>
<feature type="non-terminal residue" evidence="2">
    <location>
        <position position="1"/>
    </location>
</feature>
<organism evidence="2 3">
    <name type="scientific">Staphylotrichum tortipilum</name>
    <dbReference type="NCBI Taxonomy" id="2831512"/>
    <lineage>
        <taxon>Eukaryota</taxon>
        <taxon>Fungi</taxon>
        <taxon>Dikarya</taxon>
        <taxon>Ascomycota</taxon>
        <taxon>Pezizomycotina</taxon>
        <taxon>Sordariomycetes</taxon>
        <taxon>Sordariomycetidae</taxon>
        <taxon>Sordariales</taxon>
        <taxon>Chaetomiaceae</taxon>
        <taxon>Staphylotrichum</taxon>
    </lineage>
</organism>
<name>A0AAN6RXF0_9PEZI</name>
<sequence>APSEEPNGHTVIIGIDFGTTFSGVAFTWSDKNDKTEVITSWPSELHSNSDEQKSPTVISFATKGKADWGYSILGDAEQLKWFKLLLVDSILVRGSPIHRSRLPLFSGPLPACLSLLAAVIPGRYSLTRRHSLPHLLRQSPTTSSIFPHTSIAGSCSVRKKHPSTCLPKVPGTVGRLLSPVFPVPQSTASIHFALTPLFQNRATVLHRDRDAEPPRLQQQPHERPEQASANSLELRHGALP</sequence>
<dbReference type="EMBL" id="MU855350">
    <property type="protein sequence ID" value="KAK3905691.1"/>
    <property type="molecule type" value="Genomic_DNA"/>
</dbReference>
<gene>
    <name evidence="2" type="ORF">C8A05DRAFT_12540</name>
</gene>
<dbReference type="PANTHER" id="PTHR14187:SF5">
    <property type="entry name" value="HEAT SHOCK 70 KDA PROTEIN 12A"/>
    <property type="match status" value="1"/>
</dbReference>
<dbReference type="InterPro" id="IPR043129">
    <property type="entry name" value="ATPase_NBD"/>
</dbReference>
<keyword evidence="3" id="KW-1185">Reference proteome</keyword>
<proteinExistence type="predicted"/>
<evidence type="ECO:0000256" key="1">
    <source>
        <dbReference type="SAM" id="MobiDB-lite"/>
    </source>
</evidence>
<accession>A0AAN6RXF0</accession>
<dbReference type="SUPFAM" id="SSF53067">
    <property type="entry name" value="Actin-like ATPase domain"/>
    <property type="match status" value="1"/>
</dbReference>
<dbReference type="Gene3D" id="3.30.420.40">
    <property type="match status" value="1"/>
</dbReference>
<reference evidence="2" key="1">
    <citation type="journal article" date="2023" name="Mol. Phylogenet. Evol.">
        <title>Genome-scale phylogeny and comparative genomics of the fungal order Sordariales.</title>
        <authorList>
            <person name="Hensen N."/>
            <person name="Bonometti L."/>
            <person name="Westerberg I."/>
            <person name="Brannstrom I.O."/>
            <person name="Guillou S."/>
            <person name="Cros-Aarteil S."/>
            <person name="Calhoun S."/>
            <person name="Haridas S."/>
            <person name="Kuo A."/>
            <person name="Mondo S."/>
            <person name="Pangilinan J."/>
            <person name="Riley R."/>
            <person name="LaButti K."/>
            <person name="Andreopoulos B."/>
            <person name="Lipzen A."/>
            <person name="Chen C."/>
            <person name="Yan M."/>
            <person name="Daum C."/>
            <person name="Ng V."/>
            <person name="Clum A."/>
            <person name="Steindorff A."/>
            <person name="Ohm R.A."/>
            <person name="Martin F."/>
            <person name="Silar P."/>
            <person name="Natvig D.O."/>
            <person name="Lalanne C."/>
            <person name="Gautier V."/>
            <person name="Ament-Velasquez S.L."/>
            <person name="Kruys A."/>
            <person name="Hutchinson M.I."/>
            <person name="Powell A.J."/>
            <person name="Barry K."/>
            <person name="Miller A.N."/>
            <person name="Grigoriev I.V."/>
            <person name="Debuchy R."/>
            <person name="Gladieux P."/>
            <person name="Hiltunen Thoren M."/>
            <person name="Johannesson H."/>
        </authorList>
    </citation>
    <scope>NUCLEOTIDE SEQUENCE</scope>
    <source>
        <strain evidence="2">CBS 103.79</strain>
    </source>
</reference>
<dbReference type="PANTHER" id="PTHR14187">
    <property type="entry name" value="ALPHA KINASE/ELONGATION FACTOR 2 KINASE"/>
    <property type="match status" value="1"/>
</dbReference>
<reference evidence="2" key="2">
    <citation type="submission" date="2023-05" db="EMBL/GenBank/DDBJ databases">
        <authorList>
            <consortium name="Lawrence Berkeley National Laboratory"/>
            <person name="Steindorff A."/>
            <person name="Hensen N."/>
            <person name="Bonometti L."/>
            <person name="Westerberg I."/>
            <person name="Brannstrom I.O."/>
            <person name="Guillou S."/>
            <person name="Cros-Aarteil S."/>
            <person name="Calhoun S."/>
            <person name="Haridas S."/>
            <person name="Kuo A."/>
            <person name="Mondo S."/>
            <person name="Pangilinan J."/>
            <person name="Riley R."/>
            <person name="Labutti K."/>
            <person name="Andreopoulos B."/>
            <person name="Lipzen A."/>
            <person name="Chen C."/>
            <person name="Yanf M."/>
            <person name="Daum C."/>
            <person name="Ng V."/>
            <person name="Clum A."/>
            <person name="Ohm R."/>
            <person name="Martin F."/>
            <person name="Silar P."/>
            <person name="Natvig D."/>
            <person name="Lalanne C."/>
            <person name="Gautier V."/>
            <person name="Ament-Velasquez S.L."/>
            <person name="Kruys A."/>
            <person name="Hutchinson M.I."/>
            <person name="Powell A.J."/>
            <person name="Barry K."/>
            <person name="Miller A.N."/>
            <person name="Grigoriev I.V."/>
            <person name="Debuchy R."/>
            <person name="Gladieux P."/>
            <person name="Thoren M.H."/>
            <person name="Johannesson H."/>
        </authorList>
    </citation>
    <scope>NUCLEOTIDE SEQUENCE</scope>
    <source>
        <strain evidence="2">CBS 103.79</strain>
    </source>
</reference>